<gene>
    <name evidence="1" type="ORF">AMTR_s00051p00173080</name>
</gene>
<organism evidence="1 2">
    <name type="scientific">Amborella trichopoda</name>
    <dbReference type="NCBI Taxonomy" id="13333"/>
    <lineage>
        <taxon>Eukaryota</taxon>
        <taxon>Viridiplantae</taxon>
        <taxon>Streptophyta</taxon>
        <taxon>Embryophyta</taxon>
        <taxon>Tracheophyta</taxon>
        <taxon>Spermatophyta</taxon>
        <taxon>Magnoliopsida</taxon>
        <taxon>Amborellales</taxon>
        <taxon>Amborellaceae</taxon>
        <taxon>Amborella</taxon>
    </lineage>
</organism>
<dbReference type="HOGENOM" id="CLU_2888742_0_0_1"/>
<keyword evidence="2" id="KW-1185">Reference proteome</keyword>
<proteinExistence type="predicted"/>
<dbReference type="EMBL" id="KI392418">
    <property type="protein sequence ID" value="ERN16667.1"/>
    <property type="molecule type" value="Genomic_DNA"/>
</dbReference>
<dbReference type="Proteomes" id="UP000017836">
    <property type="component" value="Unassembled WGS sequence"/>
</dbReference>
<name>U5D5G9_AMBTC</name>
<reference evidence="2" key="1">
    <citation type="journal article" date="2013" name="Science">
        <title>The Amborella genome and the evolution of flowering plants.</title>
        <authorList>
            <consortium name="Amborella Genome Project"/>
        </authorList>
    </citation>
    <scope>NUCLEOTIDE SEQUENCE [LARGE SCALE GENOMIC DNA]</scope>
</reference>
<accession>U5D5G9</accession>
<protein>
    <submittedName>
        <fullName evidence="1">Uncharacterized protein</fullName>
    </submittedName>
</protein>
<dbReference type="Gramene" id="ERN16667">
    <property type="protein sequence ID" value="ERN16667"/>
    <property type="gene ID" value="AMTR_s00051p00173080"/>
</dbReference>
<evidence type="ECO:0000313" key="2">
    <source>
        <dbReference type="Proteomes" id="UP000017836"/>
    </source>
</evidence>
<sequence>MRRGELGSKETRRRGRWQEVDAVKDIGGESRVGSSSTVANDVSGGLAIVLVLDRARTCRRSNK</sequence>
<evidence type="ECO:0000313" key="1">
    <source>
        <dbReference type="EMBL" id="ERN16667.1"/>
    </source>
</evidence>
<dbReference type="AlphaFoldDB" id="U5D5G9"/>